<organism evidence="2 3">
    <name type="scientific">Streptococcus infantis X</name>
    <dbReference type="NCBI Taxonomy" id="997830"/>
    <lineage>
        <taxon>Bacteria</taxon>
        <taxon>Bacillati</taxon>
        <taxon>Bacillota</taxon>
        <taxon>Bacilli</taxon>
        <taxon>Lactobacillales</taxon>
        <taxon>Streptococcaceae</taxon>
        <taxon>Streptococcus</taxon>
    </lineage>
</organism>
<dbReference type="PANTHER" id="PTHR45947">
    <property type="entry name" value="SULFOQUINOVOSYL TRANSFERASE SQD2"/>
    <property type="match status" value="1"/>
</dbReference>
<reference evidence="2 3" key="1">
    <citation type="submission" date="2011-07" db="EMBL/GenBank/DDBJ databases">
        <authorList>
            <person name="Harkins D.M."/>
            <person name="Madupu R."/>
            <person name="Durkin A.S."/>
            <person name="Torralba M."/>
            <person name="Methe B."/>
            <person name="Sutton G.G."/>
            <person name="Nelson K.E."/>
        </authorList>
    </citation>
    <scope>NUCLEOTIDE SEQUENCE [LARGE SCALE GENOMIC DNA]</scope>
    <source>
        <strain evidence="2 3">X</strain>
    </source>
</reference>
<gene>
    <name evidence="2" type="ORF">HMPREF1124_1985</name>
</gene>
<dbReference type="InterPro" id="IPR001296">
    <property type="entry name" value="Glyco_trans_1"/>
</dbReference>
<dbReference type="GO" id="GO:0016757">
    <property type="term" value="F:glycosyltransferase activity"/>
    <property type="evidence" value="ECO:0007669"/>
    <property type="project" value="UniProtKB-KW"/>
</dbReference>
<proteinExistence type="predicted"/>
<dbReference type="eggNOG" id="COG0438">
    <property type="taxonomic scope" value="Bacteria"/>
</dbReference>
<feature type="domain" description="Glycosyl transferase family 1" evidence="1">
    <location>
        <begin position="184"/>
        <end position="340"/>
    </location>
</feature>
<dbReference type="PATRIC" id="fig|997830.4.peg.1634"/>
<dbReference type="Pfam" id="PF00534">
    <property type="entry name" value="Glycos_transf_1"/>
    <property type="match status" value="1"/>
</dbReference>
<sequence length="371" mass="43627">MKRILVFGMNQNPGGVESFIMNYFREFNREKLALDFLCNSNDKIAYEDELISKGARIFHLTARSKNPVRYYWEMYRFFKKYASDYQAIWVNINSLANIDYLKFARYFGIPVRIVHSHNSQNMDTKLREKLHNHNKDRIEKWATDFWACSHEAAKWFYNEETIGKVKIIPNAINMNDSIFSSEAREKIRTDYKLDNKFVLGHVGRLHFQKNQEFMIRVLAKLQEFRDDVCLVLVGQGEDLNKLKILVEELSIQDKVYFVGVQSNISEWLSAFDLFFFPSNFEGLGIAALEAQVNGLPTLLSEEGVPKEAKINDNYFFYPLKESEESWAKFLDEMIHTTTRLNYEDIRENFEKSGYDIKIAAQNLEKQLLELV</sequence>
<keyword evidence="2" id="KW-0808">Transferase</keyword>
<dbReference type="InterPro" id="IPR050194">
    <property type="entry name" value="Glycosyltransferase_grp1"/>
</dbReference>
<accession>F9PEU9</accession>
<dbReference type="Gene3D" id="3.40.50.2000">
    <property type="entry name" value="Glycogen Phosphorylase B"/>
    <property type="match status" value="2"/>
</dbReference>
<comment type="caution">
    <text evidence="2">The sequence shown here is derived from an EMBL/GenBank/DDBJ whole genome shotgun (WGS) entry which is preliminary data.</text>
</comment>
<dbReference type="CDD" id="cd03812">
    <property type="entry name" value="GT4_CapH-like"/>
    <property type="match status" value="1"/>
</dbReference>
<evidence type="ECO:0000313" key="3">
    <source>
        <dbReference type="Proteomes" id="UP000003399"/>
    </source>
</evidence>
<name>F9PEU9_9STRE</name>
<dbReference type="Proteomes" id="UP000003399">
    <property type="component" value="Unassembled WGS sequence"/>
</dbReference>
<evidence type="ECO:0000259" key="1">
    <source>
        <dbReference type="Pfam" id="PF00534"/>
    </source>
</evidence>
<protein>
    <submittedName>
        <fullName evidence="2">Glycosyltransferase, group 1 family protein</fullName>
        <ecNumber evidence="2">2.4.-.-</ecNumber>
    </submittedName>
</protein>
<keyword evidence="2" id="KW-0328">Glycosyltransferase</keyword>
<evidence type="ECO:0000313" key="2">
    <source>
        <dbReference type="EMBL" id="EGV12048.1"/>
    </source>
</evidence>
<dbReference type="AlphaFoldDB" id="F9PEU9"/>
<dbReference type="EC" id="2.4.-.-" evidence="2"/>
<dbReference type="SUPFAM" id="SSF53756">
    <property type="entry name" value="UDP-Glycosyltransferase/glycogen phosphorylase"/>
    <property type="match status" value="1"/>
</dbReference>
<dbReference type="EMBL" id="AFUQ01000012">
    <property type="protein sequence ID" value="EGV12048.1"/>
    <property type="molecule type" value="Genomic_DNA"/>
</dbReference>
<dbReference type="PANTHER" id="PTHR45947:SF3">
    <property type="entry name" value="SULFOQUINOVOSYL TRANSFERASE SQD2"/>
    <property type="match status" value="1"/>
</dbReference>